<gene>
    <name evidence="2" type="ORF">SAMN05444339_102188</name>
</gene>
<feature type="transmembrane region" description="Helical" evidence="1">
    <location>
        <begin position="62"/>
        <end position="79"/>
    </location>
</feature>
<protein>
    <submittedName>
        <fullName evidence="2">Inner membrane protein</fullName>
    </submittedName>
</protein>
<feature type="transmembrane region" description="Helical" evidence="1">
    <location>
        <begin position="135"/>
        <end position="159"/>
    </location>
</feature>
<dbReference type="Proteomes" id="UP000183987">
    <property type="component" value="Unassembled WGS sequence"/>
</dbReference>
<dbReference type="InterPro" id="IPR007404">
    <property type="entry name" value="YdjM-like"/>
</dbReference>
<evidence type="ECO:0000256" key="1">
    <source>
        <dbReference type="SAM" id="Phobius"/>
    </source>
</evidence>
<dbReference type="Pfam" id="PF04307">
    <property type="entry name" value="YdjM"/>
    <property type="match status" value="1"/>
</dbReference>
<sequence>MFIAHLPAGYLATRAMACRLDVPRGLRGRLMAFGLVCSVLPDADLLWFYLVDNRQTEHHDYVTHWPLFWIALAALAAALPWGRTRRTAHAFIVTGLICLLLHMALDSFAAAIYWLRPLSDVHVNAVTVPARFDWWVWNFVLHWTFAIEIAICLAAVAVAGSQGRRTAG</sequence>
<feature type="transmembrane region" description="Helical" evidence="1">
    <location>
        <begin position="91"/>
        <end position="115"/>
    </location>
</feature>
<dbReference type="STRING" id="366533.SAMN05444339_102188"/>
<keyword evidence="3" id="KW-1185">Reference proteome</keyword>
<keyword evidence="1" id="KW-0812">Transmembrane</keyword>
<reference evidence="3" key="1">
    <citation type="submission" date="2016-11" db="EMBL/GenBank/DDBJ databases">
        <authorList>
            <person name="Varghese N."/>
            <person name="Submissions S."/>
        </authorList>
    </citation>
    <scope>NUCLEOTIDE SEQUENCE [LARGE SCALE GENOMIC DNA]</scope>
    <source>
        <strain evidence="3">DSM 29326</strain>
    </source>
</reference>
<evidence type="ECO:0000313" key="3">
    <source>
        <dbReference type="Proteomes" id="UP000183987"/>
    </source>
</evidence>
<dbReference type="EMBL" id="FQUE01000002">
    <property type="protein sequence ID" value="SHE83271.1"/>
    <property type="molecule type" value="Genomic_DNA"/>
</dbReference>
<dbReference type="AlphaFoldDB" id="A0A1M4WPN8"/>
<dbReference type="OrthoDB" id="199738at2"/>
<dbReference type="RefSeq" id="WP_072856337.1">
    <property type="nucleotide sequence ID" value="NZ_FQUE01000002.1"/>
</dbReference>
<accession>A0A1M4WPN8</accession>
<keyword evidence="1" id="KW-0472">Membrane</keyword>
<name>A0A1M4WPN8_LOKAT</name>
<feature type="transmembrane region" description="Helical" evidence="1">
    <location>
        <begin position="30"/>
        <end position="50"/>
    </location>
</feature>
<evidence type="ECO:0000313" key="2">
    <source>
        <dbReference type="EMBL" id="SHE83271.1"/>
    </source>
</evidence>
<keyword evidence="1" id="KW-1133">Transmembrane helix</keyword>
<organism evidence="2 3">
    <name type="scientific">Loktanella atrilutea</name>
    <dbReference type="NCBI Taxonomy" id="366533"/>
    <lineage>
        <taxon>Bacteria</taxon>
        <taxon>Pseudomonadati</taxon>
        <taxon>Pseudomonadota</taxon>
        <taxon>Alphaproteobacteria</taxon>
        <taxon>Rhodobacterales</taxon>
        <taxon>Roseobacteraceae</taxon>
        <taxon>Loktanella</taxon>
    </lineage>
</organism>
<proteinExistence type="predicted"/>